<dbReference type="OMA" id="KTEVHIE"/>
<evidence type="ECO:0000256" key="2">
    <source>
        <dbReference type="ARBA" id="ARBA00022723"/>
    </source>
</evidence>
<dbReference type="GO" id="GO:0160082">
    <property type="term" value="F:hypoxia-inducible factor-proline dioxygenase activity"/>
    <property type="evidence" value="ECO:0007669"/>
    <property type="project" value="UniProtKB-EC"/>
</dbReference>
<dbReference type="GeneID" id="110251771"/>
<keyword evidence="3" id="KW-0847">Vitamin C</keyword>
<evidence type="ECO:0000256" key="5">
    <source>
        <dbReference type="ARBA" id="ARBA00023002"/>
    </source>
</evidence>
<feature type="region of interest" description="Disordered" evidence="9">
    <location>
        <begin position="372"/>
        <end position="397"/>
    </location>
</feature>
<dbReference type="GO" id="GO:0071456">
    <property type="term" value="P:cellular response to hypoxia"/>
    <property type="evidence" value="ECO:0007669"/>
    <property type="project" value="TreeGrafter"/>
</dbReference>
<dbReference type="AlphaFoldDB" id="A0A913Y2P1"/>
<dbReference type="KEGG" id="epa:110251771"/>
<evidence type="ECO:0000256" key="8">
    <source>
        <dbReference type="ARBA" id="ARBA00049134"/>
    </source>
</evidence>
<evidence type="ECO:0000256" key="4">
    <source>
        <dbReference type="ARBA" id="ARBA00022964"/>
    </source>
</evidence>
<comment type="catalytic activity">
    <reaction evidence="8">
        <text>L-prolyl-[hypoxia-inducible factor alpha subunit] + 2-oxoglutarate + O2 = trans-4-hydroxy-L-prolyl-[hypoxia-inducible factor alpha subunit] + succinate + CO2</text>
        <dbReference type="Rhea" id="RHEA:48400"/>
        <dbReference type="Rhea" id="RHEA-COMP:12093"/>
        <dbReference type="Rhea" id="RHEA-COMP:12094"/>
        <dbReference type="ChEBI" id="CHEBI:15379"/>
        <dbReference type="ChEBI" id="CHEBI:16526"/>
        <dbReference type="ChEBI" id="CHEBI:16810"/>
        <dbReference type="ChEBI" id="CHEBI:30031"/>
        <dbReference type="ChEBI" id="CHEBI:50342"/>
        <dbReference type="ChEBI" id="CHEBI:61965"/>
        <dbReference type="EC" id="1.14.11.29"/>
    </reaction>
</comment>
<dbReference type="PANTHER" id="PTHR12907:SF26">
    <property type="entry name" value="HIF PROLYL HYDROXYLASE, ISOFORM C"/>
    <property type="match status" value="1"/>
</dbReference>
<keyword evidence="2" id="KW-0479">Metal-binding</keyword>
<comment type="cofactor">
    <cofactor evidence="1">
        <name>L-ascorbate</name>
        <dbReference type="ChEBI" id="CHEBI:38290"/>
    </cofactor>
</comment>
<evidence type="ECO:0000313" key="12">
    <source>
        <dbReference type="Proteomes" id="UP000887567"/>
    </source>
</evidence>
<dbReference type="Gene3D" id="2.60.120.620">
    <property type="entry name" value="q2cbj1_9rhob like domain"/>
    <property type="match status" value="1"/>
</dbReference>
<evidence type="ECO:0000259" key="10">
    <source>
        <dbReference type="PROSITE" id="PS51471"/>
    </source>
</evidence>
<evidence type="ECO:0000313" key="11">
    <source>
        <dbReference type="EnsemblMetazoa" id="XP_020914162.1"/>
    </source>
</evidence>
<evidence type="ECO:0000256" key="1">
    <source>
        <dbReference type="ARBA" id="ARBA00001961"/>
    </source>
</evidence>
<dbReference type="EnsemblMetazoa" id="XM_021058503.2">
    <property type="protein sequence ID" value="XP_020914162.1"/>
    <property type="gene ID" value="LOC110251771"/>
</dbReference>
<dbReference type="RefSeq" id="XP_020914162.1">
    <property type="nucleotide sequence ID" value="XM_021058503.2"/>
</dbReference>
<dbReference type="EC" id="1.14.11.29" evidence="7"/>
<keyword evidence="6" id="KW-0408">Iron</keyword>
<dbReference type="PROSITE" id="PS51471">
    <property type="entry name" value="FE2OG_OXY"/>
    <property type="match status" value="1"/>
</dbReference>
<evidence type="ECO:0000256" key="6">
    <source>
        <dbReference type="ARBA" id="ARBA00023004"/>
    </source>
</evidence>
<dbReference type="InterPro" id="IPR006620">
    <property type="entry name" value="Pro_4_hyd_alph"/>
</dbReference>
<dbReference type="PANTHER" id="PTHR12907">
    <property type="entry name" value="EGL NINE HOMOLOG-RELATED"/>
    <property type="match status" value="1"/>
</dbReference>
<organism evidence="11 12">
    <name type="scientific">Exaiptasia diaphana</name>
    <name type="common">Tropical sea anemone</name>
    <name type="synonym">Aiptasia pulchella</name>
    <dbReference type="NCBI Taxonomy" id="2652724"/>
    <lineage>
        <taxon>Eukaryota</taxon>
        <taxon>Metazoa</taxon>
        <taxon>Cnidaria</taxon>
        <taxon>Anthozoa</taxon>
        <taxon>Hexacorallia</taxon>
        <taxon>Actiniaria</taxon>
        <taxon>Aiptasiidae</taxon>
        <taxon>Exaiptasia</taxon>
    </lineage>
</organism>
<dbReference type="SMART" id="SM00702">
    <property type="entry name" value="P4Hc"/>
    <property type="match status" value="1"/>
</dbReference>
<feature type="domain" description="Fe2OG dioxygenase" evidence="10">
    <location>
        <begin position="253"/>
        <end position="357"/>
    </location>
</feature>
<protein>
    <recommendedName>
        <fullName evidence="7">hypoxia-inducible factor-proline dioxygenase</fullName>
        <ecNumber evidence="7">1.14.11.29</ecNumber>
    </recommendedName>
</protein>
<feature type="compositionally biased region" description="Basic and acidic residues" evidence="9">
    <location>
        <begin position="386"/>
        <end position="397"/>
    </location>
</feature>
<reference evidence="11" key="1">
    <citation type="submission" date="2022-11" db="UniProtKB">
        <authorList>
            <consortium name="EnsemblMetazoa"/>
        </authorList>
    </citation>
    <scope>IDENTIFICATION</scope>
</reference>
<dbReference type="GO" id="GO:0031418">
    <property type="term" value="F:L-ascorbic acid binding"/>
    <property type="evidence" value="ECO:0007669"/>
    <property type="project" value="UniProtKB-KW"/>
</dbReference>
<evidence type="ECO:0000256" key="7">
    <source>
        <dbReference type="ARBA" id="ARBA00039004"/>
    </source>
</evidence>
<sequence length="397" mass="46228">MLRMDKKYILEIYKNYHVRLQALRLQKLMLILKNRERARFIPQHRMRLYLKLINCPTKPPKGMLCDLCEQVIPERAKGRYKCTRCKARYCSKDHLKTASKFHHRKCSISQEDKTSLPLPIGSVQTILPLNCGEEAVGLWNHSKTTNQSLHIAKYVVENLTNYGHCVLDHFHGENISKTILNEVKSLHSKGSFKDGQLQSTTGHGTPNRKVREDEITWLNGEEDGCNAIAHHMAITDALLQLCNYFIKANDIENRSPAMVACYPGKGAAYKRHIDNPNKDGRLITTIYYLNQGWDARVDGGVLKLFPEQKCFPESNKTEVHIEPIFDRLMLFWSDKRNPHEVCPAYRQRYAITLWYFDTNERKLFFEKLKQKQIKHPESQDSQELDSNDRSRLVKETE</sequence>
<keyword evidence="5" id="KW-0560">Oxidoreductase</keyword>
<dbReference type="InterPro" id="IPR051559">
    <property type="entry name" value="HIF_prolyl_hydroxylases"/>
</dbReference>
<evidence type="ECO:0000256" key="3">
    <source>
        <dbReference type="ARBA" id="ARBA00022896"/>
    </source>
</evidence>
<evidence type="ECO:0000256" key="9">
    <source>
        <dbReference type="SAM" id="MobiDB-lite"/>
    </source>
</evidence>
<name>A0A913Y2P1_EXADI</name>
<proteinExistence type="predicted"/>
<keyword evidence="4" id="KW-0223">Dioxygenase</keyword>
<dbReference type="Proteomes" id="UP000887567">
    <property type="component" value="Unplaced"/>
</dbReference>
<dbReference type="SUPFAM" id="SSF144232">
    <property type="entry name" value="HIT/MYND zinc finger-like"/>
    <property type="match status" value="1"/>
</dbReference>
<dbReference type="Pfam" id="PF13640">
    <property type="entry name" value="2OG-FeII_Oxy_3"/>
    <property type="match status" value="1"/>
</dbReference>
<keyword evidence="12" id="KW-1185">Reference proteome</keyword>
<dbReference type="GO" id="GO:0008198">
    <property type="term" value="F:ferrous iron binding"/>
    <property type="evidence" value="ECO:0007669"/>
    <property type="project" value="TreeGrafter"/>
</dbReference>
<dbReference type="OrthoDB" id="76265at2759"/>
<dbReference type="InterPro" id="IPR005123">
    <property type="entry name" value="Oxoglu/Fe-dep_dioxygenase_dom"/>
</dbReference>
<accession>A0A913Y2P1</accession>
<dbReference type="InterPro" id="IPR044862">
    <property type="entry name" value="Pro_4_hyd_alph_FE2OG_OXY"/>
</dbReference>